<reference evidence="2 4" key="1">
    <citation type="submission" date="2020-06" db="EMBL/GenBank/DDBJ databases">
        <title>Description of novel acetic acid bacteria.</title>
        <authorList>
            <person name="Sombolestani A."/>
        </authorList>
    </citation>
    <scope>NUCLEOTIDE SEQUENCE [LARGE SCALE GENOMIC DNA]</scope>
    <source>
        <strain evidence="2 4">LMG 26838</strain>
    </source>
</reference>
<evidence type="ECO:0000313" key="3">
    <source>
        <dbReference type="Proteomes" id="UP000557688"/>
    </source>
</evidence>
<comment type="caution">
    <text evidence="1">The sequence shown here is derived from an EMBL/GenBank/DDBJ whole genome shotgun (WGS) entry which is preliminary data.</text>
</comment>
<name>A0A839UZS3_9PROT</name>
<keyword evidence="3" id="KW-1185">Reference proteome</keyword>
<sequence>MRDRRLLTHGLLPWLLTLAGCTAPQAPVLGDWRGYQRALGYDFARSTELILDGRPGDTEGRYRLLTRSSQPAFGDRSDDVRWSDRWQIRRHRLADGRTLTLVHLSEVPAALLADYIWTDRNVLVPVVDPGHPDLSPAALRTALYPLPRDTFGYGRL</sequence>
<organism evidence="1 3">
    <name type="scientific">Endobacter medicaginis</name>
    <dbReference type="NCBI Taxonomy" id="1181271"/>
    <lineage>
        <taxon>Bacteria</taxon>
        <taxon>Pseudomonadati</taxon>
        <taxon>Pseudomonadota</taxon>
        <taxon>Alphaproteobacteria</taxon>
        <taxon>Acetobacterales</taxon>
        <taxon>Acetobacteraceae</taxon>
        <taxon>Endobacter</taxon>
    </lineage>
</organism>
<dbReference type="RefSeq" id="WP_176622595.1">
    <property type="nucleotide sequence ID" value="NZ_JABXXQ010000058.1"/>
</dbReference>
<gene>
    <name evidence="1" type="ORF">FHR90_001951</name>
    <name evidence="2" type="ORF">HUK83_04960</name>
</gene>
<dbReference type="Proteomes" id="UP000565205">
    <property type="component" value="Unassembled WGS sequence"/>
</dbReference>
<dbReference type="EMBL" id="JACHXV010000006">
    <property type="protein sequence ID" value="MBB3174115.1"/>
    <property type="molecule type" value="Genomic_DNA"/>
</dbReference>
<dbReference type="EMBL" id="JABXXQ010000058">
    <property type="protein sequence ID" value="NVN29687.1"/>
    <property type="molecule type" value="Genomic_DNA"/>
</dbReference>
<reference evidence="1 3" key="2">
    <citation type="submission" date="2020-08" db="EMBL/GenBank/DDBJ databases">
        <title>Genomic Encyclopedia of Type Strains, Phase III (KMG-III): the genomes of soil and plant-associated and newly described type strains.</title>
        <authorList>
            <person name="Whitman W."/>
        </authorList>
    </citation>
    <scope>NUCLEOTIDE SEQUENCE [LARGE SCALE GENOMIC DNA]</scope>
    <source>
        <strain evidence="1 3">CECT 8088</strain>
    </source>
</reference>
<evidence type="ECO:0000313" key="4">
    <source>
        <dbReference type="Proteomes" id="UP000565205"/>
    </source>
</evidence>
<dbReference type="PROSITE" id="PS51257">
    <property type="entry name" value="PROKAR_LIPOPROTEIN"/>
    <property type="match status" value="1"/>
</dbReference>
<protein>
    <recommendedName>
        <fullName evidence="5">Lipoprotein</fullName>
    </recommendedName>
</protein>
<accession>A0A839UZS3</accession>
<evidence type="ECO:0008006" key="5">
    <source>
        <dbReference type="Google" id="ProtNLM"/>
    </source>
</evidence>
<evidence type="ECO:0000313" key="1">
    <source>
        <dbReference type="EMBL" id="MBB3174115.1"/>
    </source>
</evidence>
<dbReference type="AlphaFoldDB" id="A0A839UZS3"/>
<dbReference type="Proteomes" id="UP000557688">
    <property type="component" value="Unassembled WGS sequence"/>
</dbReference>
<evidence type="ECO:0000313" key="2">
    <source>
        <dbReference type="EMBL" id="NVN29687.1"/>
    </source>
</evidence>
<proteinExistence type="predicted"/>